<feature type="transmembrane region" description="Helical" evidence="1">
    <location>
        <begin position="47"/>
        <end position="68"/>
    </location>
</feature>
<dbReference type="RefSeq" id="XP_009016012.1">
    <property type="nucleotide sequence ID" value="XM_009017764.1"/>
</dbReference>
<dbReference type="KEGG" id="hro:HELRODRAFT_160834"/>
<evidence type="ECO:0000313" key="3">
    <source>
        <dbReference type="EnsemblMetazoa" id="HelroP160834"/>
    </source>
</evidence>
<reference evidence="4" key="1">
    <citation type="submission" date="2012-12" db="EMBL/GenBank/DDBJ databases">
        <authorList>
            <person name="Hellsten U."/>
            <person name="Grimwood J."/>
            <person name="Chapman J.A."/>
            <person name="Shapiro H."/>
            <person name="Aerts A."/>
            <person name="Otillar R.P."/>
            <person name="Terry A.Y."/>
            <person name="Boore J.L."/>
            <person name="Simakov O."/>
            <person name="Marletaz F."/>
            <person name="Cho S.-J."/>
            <person name="Edsinger-Gonzales E."/>
            <person name="Havlak P."/>
            <person name="Kuo D.-H."/>
            <person name="Larsson T."/>
            <person name="Lv J."/>
            <person name="Arendt D."/>
            <person name="Savage R."/>
            <person name="Osoegawa K."/>
            <person name="de Jong P."/>
            <person name="Lindberg D.R."/>
            <person name="Seaver E.C."/>
            <person name="Weisblat D.A."/>
            <person name="Putnam N.H."/>
            <person name="Grigoriev I.V."/>
            <person name="Rokhsar D.S."/>
        </authorList>
    </citation>
    <scope>NUCLEOTIDE SEQUENCE</scope>
</reference>
<dbReference type="InParanoid" id="T1EQS8"/>
<gene>
    <name evidence="3" type="primary">20198928</name>
    <name evidence="2" type="ORF">HELRODRAFT_160834</name>
</gene>
<dbReference type="AlphaFoldDB" id="T1EQS8"/>
<sequence length="160" mass="18035">MHRQRVVTSWSKENTIHKVAEVIVAGLSMLCMSMQLCNKFSFMASDAVDVVVAGAAAVVVAGVAYVLLKSREINAEDYESSIFCAFDDRLVAIVRNCHRKNGDDHDDHDATAQSHQQKQLQQQQQQHNLINNNSCNNNNNNNCENINRNINQKIFFIKCI</sequence>
<organism evidence="3 4">
    <name type="scientific">Helobdella robusta</name>
    <name type="common">Californian leech</name>
    <dbReference type="NCBI Taxonomy" id="6412"/>
    <lineage>
        <taxon>Eukaryota</taxon>
        <taxon>Metazoa</taxon>
        <taxon>Spiralia</taxon>
        <taxon>Lophotrochozoa</taxon>
        <taxon>Annelida</taxon>
        <taxon>Clitellata</taxon>
        <taxon>Hirudinea</taxon>
        <taxon>Rhynchobdellida</taxon>
        <taxon>Glossiphoniidae</taxon>
        <taxon>Helobdella</taxon>
    </lineage>
</organism>
<name>T1EQS8_HELRO</name>
<reference evidence="2 4" key="2">
    <citation type="journal article" date="2013" name="Nature">
        <title>Insights into bilaterian evolution from three spiralian genomes.</title>
        <authorList>
            <person name="Simakov O."/>
            <person name="Marletaz F."/>
            <person name="Cho S.J."/>
            <person name="Edsinger-Gonzales E."/>
            <person name="Havlak P."/>
            <person name="Hellsten U."/>
            <person name="Kuo D.H."/>
            <person name="Larsson T."/>
            <person name="Lv J."/>
            <person name="Arendt D."/>
            <person name="Savage R."/>
            <person name="Osoegawa K."/>
            <person name="de Jong P."/>
            <person name="Grimwood J."/>
            <person name="Chapman J.A."/>
            <person name="Shapiro H."/>
            <person name="Aerts A."/>
            <person name="Otillar R.P."/>
            <person name="Terry A.Y."/>
            <person name="Boore J.L."/>
            <person name="Grigoriev I.V."/>
            <person name="Lindberg D.R."/>
            <person name="Seaver E.C."/>
            <person name="Weisblat D.A."/>
            <person name="Putnam N.H."/>
            <person name="Rokhsar D.S."/>
        </authorList>
    </citation>
    <scope>NUCLEOTIDE SEQUENCE</scope>
</reference>
<evidence type="ECO:0000313" key="4">
    <source>
        <dbReference type="Proteomes" id="UP000015101"/>
    </source>
</evidence>
<proteinExistence type="predicted"/>
<dbReference type="GeneID" id="20198928"/>
<protein>
    <submittedName>
        <fullName evidence="2 3">Uncharacterized protein</fullName>
    </submittedName>
</protein>
<dbReference type="EnsemblMetazoa" id="HelroT160834">
    <property type="protein sequence ID" value="HelroP160834"/>
    <property type="gene ID" value="HelroG160834"/>
</dbReference>
<feature type="transmembrane region" description="Helical" evidence="1">
    <location>
        <begin position="20"/>
        <end position="41"/>
    </location>
</feature>
<keyword evidence="1" id="KW-0472">Membrane</keyword>
<keyword evidence="4" id="KW-1185">Reference proteome</keyword>
<evidence type="ECO:0000256" key="1">
    <source>
        <dbReference type="SAM" id="Phobius"/>
    </source>
</evidence>
<dbReference type="Proteomes" id="UP000015101">
    <property type="component" value="Unassembled WGS sequence"/>
</dbReference>
<evidence type="ECO:0000313" key="2">
    <source>
        <dbReference type="EMBL" id="ESO06644.1"/>
    </source>
</evidence>
<dbReference type="HOGENOM" id="CLU_1654023_0_0_1"/>
<accession>T1EQS8</accession>
<dbReference type="EMBL" id="AMQM01000662">
    <property type="status" value="NOT_ANNOTATED_CDS"/>
    <property type="molecule type" value="Genomic_DNA"/>
</dbReference>
<dbReference type="EMBL" id="AMQM01000663">
    <property type="status" value="NOT_ANNOTATED_CDS"/>
    <property type="molecule type" value="Genomic_DNA"/>
</dbReference>
<dbReference type="CTD" id="20198928"/>
<reference evidence="3" key="3">
    <citation type="submission" date="2015-06" db="UniProtKB">
        <authorList>
            <consortium name="EnsemblMetazoa"/>
        </authorList>
    </citation>
    <scope>IDENTIFICATION</scope>
</reference>
<keyword evidence="1" id="KW-1133">Transmembrane helix</keyword>
<dbReference type="EMBL" id="KB096324">
    <property type="protein sequence ID" value="ESO06644.1"/>
    <property type="molecule type" value="Genomic_DNA"/>
</dbReference>
<keyword evidence="1" id="KW-0812">Transmembrane</keyword>